<dbReference type="SUPFAM" id="SSF89550">
    <property type="entry name" value="PHP domain-like"/>
    <property type="match status" value="1"/>
</dbReference>
<organism evidence="2 3">
    <name type="scientific">Kribbella orskensis</name>
    <dbReference type="NCBI Taxonomy" id="2512216"/>
    <lineage>
        <taxon>Bacteria</taxon>
        <taxon>Bacillati</taxon>
        <taxon>Actinomycetota</taxon>
        <taxon>Actinomycetes</taxon>
        <taxon>Propionibacteriales</taxon>
        <taxon>Kribbellaceae</taxon>
        <taxon>Kribbella</taxon>
    </lineage>
</organism>
<dbReference type="InterPro" id="IPR052018">
    <property type="entry name" value="PHP_domain"/>
</dbReference>
<dbReference type="InterPro" id="IPR004013">
    <property type="entry name" value="PHP_dom"/>
</dbReference>
<sequence length="312" mass="33097">MRTDSISADRCPEKGSRSLVLIDLHTHSNRSDGTDPVDVLIAHAKRDGLDVIALTDHDTADGWGEGRRAAEELGIGFVPGIEISCKLNGISVHLLGYLLDPSYQPLAVELATVRDGRTDRIPSIVARLNGMGVALTVDEVLAQATGTPSVGRPHVADALVANGTVASRGEAFDRFLADGRPGHVSHYAIEPGRAIDIVRAAGGVPVIAHPWGRSSYKVMTEEMIARLVAEHGLAGIEVDHQDHSPESRVALRGIANELGIIYTGSSDHHGIGKIDHDLGVNTTEPEQFARLLEVAKLNAAASSANVPEAYLP</sequence>
<dbReference type="Proteomes" id="UP000295818">
    <property type="component" value="Unassembled WGS sequence"/>
</dbReference>
<dbReference type="SMART" id="SM00481">
    <property type="entry name" value="POLIIIAc"/>
    <property type="match status" value="1"/>
</dbReference>
<protein>
    <recommendedName>
        <fullName evidence="1">Polymerase/histidinol phosphatase N-terminal domain-containing protein</fullName>
    </recommendedName>
</protein>
<reference evidence="2 3" key="1">
    <citation type="journal article" date="2015" name="Stand. Genomic Sci.">
        <title>Genomic Encyclopedia of Bacterial and Archaeal Type Strains, Phase III: the genomes of soil and plant-associated and newly described type strains.</title>
        <authorList>
            <person name="Whitman W.B."/>
            <person name="Woyke T."/>
            <person name="Klenk H.P."/>
            <person name="Zhou Y."/>
            <person name="Lilburn T.G."/>
            <person name="Beck B.J."/>
            <person name="De Vos P."/>
            <person name="Vandamme P."/>
            <person name="Eisen J.A."/>
            <person name="Garrity G."/>
            <person name="Hugenholtz P."/>
            <person name="Kyrpides N.C."/>
        </authorList>
    </citation>
    <scope>NUCLEOTIDE SEQUENCE [LARGE SCALE GENOMIC DNA]</scope>
    <source>
        <strain evidence="2 3">VKM Ac-2538</strain>
    </source>
</reference>
<accession>A0ABY2BCM1</accession>
<dbReference type="PANTHER" id="PTHR42924">
    <property type="entry name" value="EXONUCLEASE"/>
    <property type="match status" value="1"/>
</dbReference>
<dbReference type="Pfam" id="PF02811">
    <property type="entry name" value="PHP"/>
    <property type="match status" value="1"/>
</dbReference>
<dbReference type="InterPro" id="IPR016195">
    <property type="entry name" value="Pol/histidinol_Pase-like"/>
</dbReference>
<name>A0ABY2BCM1_9ACTN</name>
<dbReference type="PANTHER" id="PTHR42924:SF3">
    <property type="entry name" value="POLYMERASE_HISTIDINOL PHOSPHATASE N-TERMINAL DOMAIN-CONTAINING PROTEIN"/>
    <property type="match status" value="1"/>
</dbReference>
<proteinExistence type="predicted"/>
<dbReference type="EMBL" id="SLWM01000018">
    <property type="protein sequence ID" value="TCO15577.1"/>
    <property type="molecule type" value="Genomic_DNA"/>
</dbReference>
<comment type="caution">
    <text evidence="2">The sequence shown here is derived from an EMBL/GenBank/DDBJ whole genome shotgun (WGS) entry which is preliminary data.</text>
</comment>
<evidence type="ECO:0000313" key="2">
    <source>
        <dbReference type="EMBL" id="TCO15577.1"/>
    </source>
</evidence>
<feature type="domain" description="Polymerase/histidinol phosphatase N-terminal" evidence="1">
    <location>
        <begin position="22"/>
        <end position="87"/>
    </location>
</feature>
<keyword evidence="3" id="KW-1185">Reference proteome</keyword>
<dbReference type="Gene3D" id="1.10.150.650">
    <property type="match status" value="1"/>
</dbReference>
<gene>
    <name evidence="2" type="ORF">EV644_118121</name>
</gene>
<dbReference type="CDD" id="cd07438">
    <property type="entry name" value="PHP_HisPPase_AMP"/>
    <property type="match status" value="1"/>
</dbReference>
<evidence type="ECO:0000313" key="3">
    <source>
        <dbReference type="Proteomes" id="UP000295818"/>
    </source>
</evidence>
<dbReference type="Gene3D" id="3.20.20.140">
    <property type="entry name" value="Metal-dependent hydrolases"/>
    <property type="match status" value="1"/>
</dbReference>
<dbReference type="InterPro" id="IPR003141">
    <property type="entry name" value="Pol/His_phosphatase_N"/>
</dbReference>
<evidence type="ECO:0000259" key="1">
    <source>
        <dbReference type="SMART" id="SM00481"/>
    </source>
</evidence>